<feature type="region of interest" description="Disordered" evidence="1">
    <location>
        <begin position="1"/>
        <end position="102"/>
    </location>
</feature>
<dbReference type="STRING" id="4999.A0A1Y1ULK8"/>
<dbReference type="AlphaFoldDB" id="A0A1Y1ULK8"/>
<evidence type="ECO:0000313" key="3">
    <source>
        <dbReference type="Proteomes" id="UP000193218"/>
    </source>
</evidence>
<gene>
    <name evidence="2" type="ORF">BD324DRAFT_649037</name>
</gene>
<feature type="compositionally biased region" description="Polar residues" evidence="1">
    <location>
        <begin position="35"/>
        <end position="48"/>
    </location>
</feature>
<dbReference type="OrthoDB" id="14339at2759"/>
<evidence type="ECO:0000256" key="1">
    <source>
        <dbReference type="SAM" id="MobiDB-lite"/>
    </source>
</evidence>
<dbReference type="RefSeq" id="XP_021872801.1">
    <property type="nucleotide sequence ID" value="XM_022017927.1"/>
</dbReference>
<feature type="compositionally biased region" description="Low complexity" evidence="1">
    <location>
        <begin position="59"/>
        <end position="72"/>
    </location>
</feature>
<dbReference type="EMBL" id="NBSH01000003">
    <property type="protein sequence ID" value="ORX38938.1"/>
    <property type="molecule type" value="Genomic_DNA"/>
</dbReference>
<dbReference type="GeneID" id="33559736"/>
<dbReference type="InParanoid" id="A0A1Y1ULK8"/>
<name>A0A1Y1ULK8_9TREE</name>
<dbReference type="Proteomes" id="UP000193218">
    <property type="component" value="Unassembled WGS sequence"/>
</dbReference>
<proteinExistence type="predicted"/>
<keyword evidence="3" id="KW-1185">Reference proteome</keyword>
<protein>
    <submittedName>
        <fullName evidence="2">Uncharacterized protein</fullName>
    </submittedName>
</protein>
<sequence>MDSFSNRANMKRKQSNSILGAFGKTSRVSAIPLGSSYTPSTATSSNFSEDVYSPDTPYSTHDSSSSRATSSSYHLPPSGGGRRQSDAAGSLARDQMRDGGKKADATLIRRPEDVFKVVKDRLFCWSYMVQWYQGDVHWLNTVKISQSTLETYLGPSRVDSRARHFFMLGASLSALFDIAVAADFLRALLKLLEEWETFTENSGGKGVKNLFRGPSKGRKTHSGGGMPEMTSAMTDSESLLLNIHLPFSPDFFQVHSTTCSIIRDLYKKILGMVLPSRPGTSPPSSLQGGLAIQFSSDSGSLFHPSTIIHSAPLDSAPPTTAAASIDSGPMSPSSQSVSSYSYSFIGGRDDMSSSPIIGEDHYGMASELGEPLTLNSTVTIATQQDAFEALVAGELPPDRMLIGDGQKLTPAFIDLFLKVDTKLRKHFSILLREGDTLARRVLDDELAALTMSLTHGPPMKFDVMAGLSANGNAYYGGSMAHDDR</sequence>
<organism evidence="2 3">
    <name type="scientific">Kockovaella imperatae</name>
    <dbReference type="NCBI Taxonomy" id="4999"/>
    <lineage>
        <taxon>Eukaryota</taxon>
        <taxon>Fungi</taxon>
        <taxon>Dikarya</taxon>
        <taxon>Basidiomycota</taxon>
        <taxon>Agaricomycotina</taxon>
        <taxon>Tremellomycetes</taxon>
        <taxon>Tremellales</taxon>
        <taxon>Cuniculitremaceae</taxon>
        <taxon>Kockovaella</taxon>
    </lineage>
</organism>
<reference evidence="2 3" key="1">
    <citation type="submission" date="2017-03" db="EMBL/GenBank/DDBJ databases">
        <title>Widespread Adenine N6-methylation of Active Genes in Fungi.</title>
        <authorList>
            <consortium name="DOE Joint Genome Institute"/>
            <person name="Mondo S.J."/>
            <person name="Dannebaum R.O."/>
            <person name="Kuo R.C."/>
            <person name="Louie K.B."/>
            <person name="Bewick A.J."/>
            <person name="Labutti K."/>
            <person name="Haridas S."/>
            <person name="Kuo A."/>
            <person name="Salamov A."/>
            <person name="Ahrendt S.R."/>
            <person name="Lau R."/>
            <person name="Bowen B.P."/>
            <person name="Lipzen A."/>
            <person name="Sullivan W."/>
            <person name="Andreopoulos W.B."/>
            <person name="Clum A."/>
            <person name="Lindquist E."/>
            <person name="Daum C."/>
            <person name="Northen T.R."/>
            <person name="Ramamoorthy G."/>
            <person name="Schmitz R.J."/>
            <person name="Gryganskyi A."/>
            <person name="Culley D."/>
            <person name="Magnuson J."/>
            <person name="James T.Y."/>
            <person name="O'Malley M.A."/>
            <person name="Stajich J.E."/>
            <person name="Spatafora J.W."/>
            <person name="Visel A."/>
            <person name="Grigoriev I.V."/>
        </authorList>
    </citation>
    <scope>NUCLEOTIDE SEQUENCE [LARGE SCALE GENOMIC DNA]</scope>
    <source>
        <strain evidence="2 3">NRRL Y-17943</strain>
    </source>
</reference>
<accession>A0A1Y1ULK8</accession>
<comment type="caution">
    <text evidence="2">The sequence shown here is derived from an EMBL/GenBank/DDBJ whole genome shotgun (WGS) entry which is preliminary data.</text>
</comment>
<evidence type="ECO:0000313" key="2">
    <source>
        <dbReference type="EMBL" id="ORX38938.1"/>
    </source>
</evidence>
<dbReference type="PANTHER" id="PTHR37332">
    <property type="entry name" value="EXPRESSED PROTEIN"/>
    <property type="match status" value="1"/>
</dbReference>
<dbReference type="PANTHER" id="PTHR37332:SF1">
    <property type="entry name" value="ELMO DOMAIN-CONTAINING PROTEIN"/>
    <property type="match status" value="1"/>
</dbReference>